<proteinExistence type="predicted"/>
<dbReference type="InterPro" id="IPR000157">
    <property type="entry name" value="TIR_dom"/>
</dbReference>
<reference evidence="5" key="1">
    <citation type="submission" date="2021-03" db="EMBL/GenBank/DDBJ databases">
        <title>Pengzhenrongella sicca gen. nov., sp. nov., a new member of suborder Micrococcineae isolated from High-Arctic tundra soil.</title>
        <authorList>
            <person name="Peng F."/>
        </authorList>
    </citation>
    <scope>NUCLEOTIDE SEQUENCE</scope>
    <source>
        <strain evidence="5">LRZ-2</strain>
    </source>
</reference>
<dbReference type="Proteomes" id="UP000663937">
    <property type="component" value="Chromosome"/>
</dbReference>
<feature type="region of interest" description="Disordered" evidence="2">
    <location>
        <begin position="135"/>
        <end position="168"/>
    </location>
</feature>
<keyword evidence="3" id="KW-0812">Transmembrane</keyword>
<feature type="region of interest" description="Disordered" evidence="2">
    <location>
        <begin position="182"/>
        <end position="217"/>
    </location>
</feature>
<evidence type="ECO:0000259" key="4">
    <source>
        <dbReference type="PROSITE" id="PS50104"/>
    </source>
</evidence>
<sequence>MFVFVYWSIAETSAGRIVWVLLVLHLGGTALAALRVVKFASQAPTDLVLDLPAAGALAAAVLWSVLIVMLFALVLVVAWNLSSRRIDKVQRLHVDAYLYVEELSALYTAWQAAYAPTAEGDAPLAWVNPLPALRPTNSQPDSPNRLLIRNAPNKVNRGAGESSESTSVKCTIDRWRSGNPAVPAFAISRPPSPDRDGAVSARIPPLLGRSRSSGPEARTLGIDELSARAGAVKANLNIQYRRRMSAVFVSHASADGEYVEQFVTHVLQLGCSLDVQKEDLFYTSGADTGVPAGADLMSYVRKEVGTAKLVVALITPIYLTRPVCMAELGAAWGLVGDDKFFPLLAPGMNRSDLDGILPSLLIRYADERDALDQLHERVGNATGRHSGAPTWGRHVRKWENAVDGLAAALAVPQVASIAKLRKLEKQVSDSEQVIDSMEKQIADLELQLAAVSALKDPIQVAKATLPPDQQAHFDALVMRAARALRKIEPIVREAVRCDFFGTEMEWPDAYAEDARRETQHAYADGELLEGRMDNTLIPDYDFADTRAARDALVDLKTFLDVEAGPELLEVYQDNYGMPLDLGKRRVWDQLLEP</sequence>
<feature type="transmembrane region" description="Helical" evidence="3">
    <location>
        <begin position="57"/>
        <end position="81"/>
    </location>
</feature>
<dbReference type="RefSeq" id="WP_227424376.1">
    <property type="nucleotide sequence ID" value="NZ_CP071868.1"/>
</dbReference>
<evidence type="ECO:0000256" key="2">
    <source>
        <dbReference type="SAM" id="MobiDB-lite"/>
    </source>
</evidence>
<evidence type="ECO:0000313" key="6">
    <source>
        <dbReference type="Proteomes" id="UP000663937"/>
    </source>
</evidence>
<dbReference type="EMBL" id="CP071868">
    <property type="protein sequence ID" value="QTE30061.1"/>
    <property type="molecule type" value="Genomic_DNA"/>
</dbReference>
<dbReference type="KEGG" id="psic:J4E96_03285"/>
<organism evidence="5 6">
    <name type="scientific">Pengzhenrongella sicca</name>
    <dbReference type="NCBI Taxonomy" id="2819238"/>
    <lineage>
        <taxon>Bacteria</taxon>
        <taxon>Bacillati</taxon>
        <taxon>Actinomycetota</taxon>
        <taxon>Actinomycetes</taxon>
        <taxon>Micrococcales</taxon>
        <taxon>Pengzhenrongella</taxon>
    </lineage>
</organism>
<feature type="domain" description="TIR" evidence="4">
    <location>
        <begin position="243"/>
        <end position="382"/>
    </location>
</feature>
<evidence type="ECO:0000256" key="1">
    <source>
        <dbReference type="SAM" id="Coils"/>
    </source>
</evidence>
<evidence type="ECO:0000256" key="3">
    <source>
        <dbReference type="SAM" id="Phobius"/>
    </source>
</evidence>
<dbReference type="Gene3D" id="3.40.50.10140">
    <property type="entry name" value="Toll/interleukin-1 receptor homology (TIR) domain"/>
    <property type="match status" value="1"/>
</dbReference>
<dbReference type="Pfam" id="PF13676">
    <property type="entry name" value="TIR_2"/>
    <property type="match status" value="1"/>
</dbReference>
<dbReference type="AlphaFoldDB" id="A0A8A4ZF71"/>
<feature type="coiled-coil region" evidence="1">
    <location>
        <begin position="420"/>
        <end position="454"/>
    </location>
</feature>
<dbReference type="SUPFAM" id="SSF52200">
    <property type="entry name" value="Toll/Interleukin receptor TIR domain"/>
    <property type="match status" value="1"/>
</dbReference>
<dbReference type="GO" id="GO:0007165">
    <property type="term" value="P:signal transduction"/>
    <property type="evidence" value="ECO:0007669"/>
    <property type="project" value="InterPro"/>
</dbReference>
<feature type="transmembrane region" description="Helical" evidence="3">
    <location>
        <begin position="17"/>
        <end position="37"/>
    </location>
</feature>
<keyword evidence="1" id="KW-0175">Coiled coil</keyword>
<keyword evidence="3" id="KW-1133">Transmembrane helix</keyword>
<dbReference type="InterPro" id="IPR035897">
    <property type="entry name" value="Toll_tir_struct_dom_sf"/>
</dbReference>
<dbReference type="PROSITE" id="PS50104">
    <property type="entry name" value="TIR"/>
    <property type="match status" value="1"/>
</dbReference>
<accession>A0A8A4ZF71</accession>
<evidence type="ECO:0000313" key="5">
    <source>
        <dbReference type="EMBL" id="QTE30061.1"/>
    </source>
</evidence>
<keyword evidence="3" id="KW-0472">Membrane</keyword>
<protein>
    <submittedName>
        <fullName evidence="5">TIR domain-containing protein</fullName>
    </submittedName>
</protein>
<keyword evidence="6" id="KW-1185">Reference proteome</keyword>
<name>A0A8A4ZF71_9MICO</name>
<gene>
    <name evidence="5" type="ORF">J4E96_03285</name>
</gene>